<reference evidence="2" key="1">
    <citation type="submission" date="2025-08" db="UniProtKB">
        <authorList>
            <consortium name="Ensembl"/>
        </authorList>
    </citation>
    <scope>IDENTIFICATION</scope>
</reference>
<protein>
    <submittedName>
        <fullName evidence="2">Si:ch211-196f5.2</fullName>
    </submittedName>
</protein>
<dbReference type="AlphaFoldDB" id="A0A8C4YW70"/>
<reference evidence="2" key="2">
    <citation type="submission" date="2025-09" db="UniProtKB">
        <authorList>
            <consortium name="Ensembl"/>
        </authorList>
    </citation>
    <scope>IDENTIFICATION</scope>
</reference>
<sequence length="185" mass="20687">MIYDGQKNNKERFIGNNGPVEAGERAGGGDAPLPSSKGSRSELLWDIPMSVSLPIEVQRDLDAAHQPFPFLDTTLADLGIQESEVKERVVWVDTKKTQVKNKAGKLKEKEITVLEVRVKAQKPGEKQLQEVLYSTEAHTDRSFCRTGVEILPWRCYGPLALDILSAQNCVKPVWSDKHCETKSVR</sequence>
<evidence type="ECO:0000313" key="2">
    <source>
        <dbReference type="Ensembl" id="ENSGMOP00000001959.2"/>
    </source>
</evidence>
<accession>A0A8C4YW70</accession>
<evidence type="ECO:0000256" key="1">
    <source>
        <dbReference type="SAM" id="MobiDB-lite"/>
    </source>
</evidence>
<organism evidence="2 3">
    <name type="scientific">Gadus morhua</name>
    <name type="common">Atlantic cod</name>
    <dbReference type="NCBI Taxonomy" id="8049"/>
    <lineage>
        <taxon>Eukaryota</taxon>
        <taxon>Metazoa</taxon>
        <taxon>Chordata</taxon>
        <taxon>Craniata</taxon>
        <taxon>Vertebrata</taxon>
        <taxon>Euteleostomi</taxon>
        <taxon>Actinopterygii</taxon>
        <taxon>Neopterygii</taxon>
        <taxon>Teleostei</taxon>
        <taxon>Neoteleostei</taxon>
        <taxon>Acanthomorphata</taxon>
        <taxon>Zeiogadaria</taxon>
        <taxon>Gadariae</taxon>
        <taxon>Gadiformes</taxon>
        <taxon>Gadoidei</taxon>
        <taxon>Gadidae</taxon>
        <taxon>Gadus</taxon>
    </lineage>
</organism>
<name>A0A8C4YW70_GADMO</name>
<evidence type="ECO:0000313" key="3">
    <source>
        <dbReference type="Proteomes" id="UP000694546"/>
    </source>
</evidence>
<dbReference type="Proteomes" id="UP000694546">
    <property type="component" value="Chromosome 23"/>
</dbReference>
<dbReference type="GeneTree" id="ENSGT00400000023815"/>
<proteinExistence type="predicted"/>
<dbReference type="Ensembl" id="ENSGMOT00000002022.2">
    <property type="protein sequence ID" value="ENSGMOP00000001959.2"/>
    <property type="gene ID" value="ENSGMOG00000001847.2"/>
</dbReference>
<keyword evidence="3" id="KW-1185">Reference proteome</keyword>
<feature type="region of interest" description="Disordered" evidence="1">
    <location>
        <begin position="1"/>
        <end position="39"/>
    </location>
</feature>